<dbReference type="Gene3D" id="3.50.50.60">
    <property type="entry name" value="FAD/NAD(P)-binding domain"/>
    <property type="match status" value="2"/>
</dbReference>
<dbReference type="SUPFAM" id="SSF51905">
    <property type="entry name" value="FAD/NAD(P)-binding domain"/>
    <property type="match status" value="1"/>
</dbReference>
<dbReference type="GO" id="GO:0016709">
    <property type="term" value="F:oxidoreductase activity, acting on paired donors, with incorporation or reduction of molecular oxygen, NAD(P)H as one donor, and incorporation of one atom of oxygen"/>
    <property type="evidence" value="ECO:0007669"/>
    <property type="project" value="UniProtKB-ARBA"/>
</dbReference>
<feature type="region of interest" description="Disordered" evidence="5">
    <location>
        <begin position="540"/>
        <end position="599"/>
    </location>
</feature>
<dbReference type="GeneID" id="18799133"/>
<feature type="compositionally biased region" description="Polar residues" evidence="5">
    <location>
        <begin position="259"/>
        <end position="275"/>
    </location>
</feature>
<dbReference type="EMBL" id="JH687398">
    <property type="protein sequence ID" value="EIM80333.1"/>
    <property type="molecule type" value="Genomic_DNA"/>
</dbReference>
<evidence type="ECO:0000256" key="5">
    <source>
        <dbReference type="SAM" id="MobiDB-lite"/>
    </source>
</evidence>
<proteinExistence type="predicted"/>
<keyword evidence="8" id="KW-1185">Reference proteome</keyword>
<feature type="region of interest" description="Disordered" evidence="5">
    <location>
        <begin position="445"/>
        <end position="474"/>
    </location>
</feature>
<organism evidence="7 8">
    <name type="scientific">Stereum hirsutum (strain FP-91666)</name>
    <name type="common">White-rot fungus</name>
    <dbReference type="NCBI Taxonomy" id="721885"/>
    <lineage>
        <taxon>Eukaryota</taxon>
        <taxon>Fungi</taxon>
        <taxon>Dikarya</taxon>
        <taxon>Basidiomycota</taxon>
        <taxon>Agaricomycotina</taxon>
        <taxon>Agaricomycetes</taxon>
        <taxon>Russulales</taxon>
        <taxon>Stereaceae</taxon>
        <taxon>Stereum</taxon>
    </lineage>
</organism>
<dbReference type="GO" id="GO:0071949">
    <property type="term" value="F:FAD binding"/>
    <property type="evidence" value="ECO:0007669"/>
    <property type="project" value="InterPro"/>
</dbReference>
<keyword evidence="3" id="KW-0274">FAD</keyword>
<dbReference type="Proteomes" id="UP000053927">
    <property type="component" value="Unassembled WGS sequence"/>
</dbReference>
<dbReference type="InterPro" id="IPR050641">
    <property type="entry name" value="RIFMO-like"/>
</dbReference>
<evidence type="ECO:0000313" key="7">
    <source>
        <dbReference type="EMBL" id="EIM80333.1"/>
    </source>
</evidence>
<feature type="compositionally biased region" description="Polar residues" evidence="5">
    <location>
        <begin position="447"/>
        <end position="463"/>
    </location>
</feature>
<dbReference type="Pfam" id="PF01494">
    <property type="entry name" value="FAD_binding_3"/>
    <property type="match status" value="2"/>
</dbReference>
<dbReference type="KEGG" id="shs:STEHIDRAFT_142789"/>
<feature type="domain" description="FAD-binding" evidence="6">
    <location>
        <begin position="10"/>
        <end position="200"/>
    </location>
</feature>
<dbReference type="RefSeq" id="XP_007310473.1">
    <property type="nucleotide sequence ID" value="XM_007310411.1"/>
</dbReference>
<sequence>MPDHEALPLRTTVLVVGAGPVGLSHAIALLEQGITDFIIVDKLEEAQNSSRAFAVHAATLEALDSINMAHTLAEHCAKAKSLHILSQSLSPLISFDYYGGLKQYTEFPYMYIVPQNVLEAVFTRRLKEKGIEVRRGEGWKAVGMRGCEGENGEVGDDEVVVIFDGGQKIVAKYVIGADGAKSIVRQLACIPFEDPHASSSSTPTSMSTTTEQIINADVTFTSPLNLPPHDDQSSRDYEMTIIISPGTFVLLAPFPEPTLSSTQLQPSSRTDTSHAPGTKPATFSSSSSPSQSSTPPRTYRLAAAIPPSLGRPPDNPPLSYIQEMFDRFGPRLPPVTNSQDENGHALDGRIRIEKVSWSVRFRTTSAVADQFFTRFPRAANHHRQDAGSVDNNHSGAGQRAGPGAVLFLIGDAAHVHPPAGGQGMNLGIRDALFLAPVLATHIRQHRSSSFATTKTTNGSSPPSTADGKVDNSPAKNETIDDLALEAYAAQRRERALFVIGLANGMMNSIARAGGNAVRMVGGLFAWVWSVTMGRLVIGPPATTSTLAPSVPEEGRSEESGGVHGSDDGARGTSIEKGREGGSEGRTTAGGNATVRGGHRNAKGWSYESSRVVLEWGLWSVGRIGFVRRYIGWRLGGLNHR</sequence>
<keyword evidence="2" id="KW-0285">Flavoprotein</keyword>
<feature type="region of interest" description="Disordered" evidence="5">
    <location>
        <begin position="259"/>
        <end position="297"/>
    </location>
</feature>
<keyword evidence="4" id="KW-0560">Oxidoreductase</keyword>
<dbReference type="PRINTS" id="PR00420">
    <property type="entry name" value="RNGMNOXGNASE"/>
</dbReference>
<evidence type="ECO:0000256" key="2">
    <source>
        <dbReference type="ARBA" id="ARBA00022630"/>
    </source>
</evidence>
<reference evidence="8" key="1">
    <citation type="journal article" date="2012" name="Science">
        <title>The Paleozoic origin of enzymatic lignin decomposition reconstructed from 31 fungal genomes.</title>
        <authorList>
            <person name="Floudas D."/>
            <person name="Binder M."/>
            <person name="Riley R."/>
            <person name="Barry K."/>
            <person name="Blanchette R.A."/>
            <person name="Henrissat B."/>
            <person name="Martinez A.T."/>
            <person name="Otillar R."/>
            <person name="Spatafora J.W."/>
            <person name="Yadav J.S."/>
            <person name="Aerts A."/>
            <person name="Benoit I."/>
            <person name="Boyd A."/>
            <person name="Carlson A."/>
            <person name="Copeland A."/>
            <person name="Coutinho P.M."/>
            <person name="de Vries R.P."/>
            <person name="Ferreira P."/>
            <person name="Findley K."/>
            <person name="Foster B."/>
            <person name="Gaskell J."/>
            <person name="Glotzer D."/>
            <person name="Gorecki P."/>
            <person name="Heitman J."/>
            <person name="Hesse C."/>
            <person name="Hori C."/>
            <person name="Igarashi K."/>
            <person name="Jurgens J.A."/>
            <person name="Kallen N."/>
            <person name="Kersten P."/>
            <person name="Kohler A."/>
            <person name="Kuees U."/>
            <person name="Kumar T.K.A."/>
            <person name="Kuo A."/>
            <person name="LaButti K."/>
            <person name="Larrondo L.F."/>
            <person name="Lindquist E."/>
            <person name="Ling A."/>
            <person name="Lombard V."/>
            <person name="Lucas S."/>
            <person name="Lundell T."/>
            <person name="Martin R."/>
            <person name="McLaughlin D.J."/>
            <person name="Morgenstern I."/>
            <person name="Morin E."/>
            <person name="Murat C."/>
            <person name="Nagy L.G."/>
            <person name="Nolan M."/>
            <person name="Ohm R.A."/>
            <person name="Patyshakuliyeva A."/>
            <person name="Rokas A."/>
            <person name="Ruiz-Duenas F.J."/>
            <person name="Sabat G."/>
            <person name="Salamov A."/>
            <person name="Samejima M."/>
            <person name="Schmutz J."/>
            <person name="Slot J.C."/>
            <person name="St John F."/>
            <person name="Stenlid J."/>
            <person name="Sun H."/>
            <person name="Sun S."/>
            <person name="Syed K."/>
            <person name="Tsang A."/>
            <person name="Wiebenga A."/>
            <person name="Young D."/>
            <person name="Pisabarro A."/>
            <person name="Eastwood D.C."/>
            <person name="Martin F."/>
            <person name="Cullen D."/>
            <person name="Grigoriev I.V."/>
            <person name="Hibbett D.S."/>
        </authorList>
    </citation>
    <scope>NUCLEOTIDE SEQUENCE [LARGE SCALE GENOMIC DNA]</scope>
    <source>
        <strain evidence="8">FP-91666</strain>
    </source>
</reference>
<evidence type="ECO:0000256" key="1">
    <source>
        <dbReference type="ARBA" id="ARBA00001974"/>
    </source>
</evidence>
<dbReference type="InterPro" id="IPR036188">
    <property type="entry name" value="FAD/NAD-bd_sf"/>
</dbReference>
<evidence type="ECO:0000259" key="6">
    <source>
        <dbReference type="Pfam" id="PF01494"/>
    </source>
</evidence>
<dbReference type="OrthoDB" id="10016252at2759"/>
<dbReference type="PANTHER" id="PTHR43004:SF19">
    <property type="entry name" value="BINDING MONOOXYGENASE, PUTATIVE (JCVI)-RELATED"/>
    <property type="match status" value="1"/>
</dbReference>
<comment type="cofactor">
    <cofactor evidence="1">
        <name>FAD</name>
        <dbReference type="ChEBI" id="CHEBI:57692"/>
    </cofactor>
</comment>
<dbReference type="AlphaFoldDB" id="R7RZQ9"/>
<dbReference type="PANTHER" id="PTHR43004">
    <property type="entry name" value="TRK SYSTEM POTASSIUM UPTAKE PROTEIN"/>
    <property type="match status" value="1"/>
</dbReference>
<feature type="compositionally biased region" description="Basic and acidic residues" evidence="5">
    <location>
        <begin position="552"/>
        <end position="582"/>
    </location>
</feature>
<accession>R7RZQ9</accession>
<evidence type="ECO:0000313" key="8">
    <source>
        <dbReference type="Proteomes" id="UP000053927"/>
    </source>
</evidence>
<name>R7RZQ9_STEHR</name>
<evidence type="ECO:0000256" key="3">
    <source>
        <dbReference type="ARBA" id="ARBA00022827"/>
    </source>
</evidence>
<gene>
    <name evidence="7" type="ORF">STEHIDRAFT_142789</name>
</gene>
<feature type="domain" description="FAD-binding" evidence="6">
    <location>
        <begin position="406"/>
        <end position="450"/>
    </location>
</feature>
<evidence type="ECO:0000256" key="4">
    <source>
        <dbReference type="ARBA" id="ARBA00023002"/>
    </source>
</evidence>
<protein>
    <submittedName>
        <fullName evidence="7">FAD/NAD-P-binding domain-containing protein</fullName>
    </submittedName>
</protein>
<feature type="compositionally biased region" description="Low complexity" evidence="5">
    <location>
        <begin position="284"/>
        <end position="296"/>
    </location>
</feature>
<dbReference type="InterPro" id="IPR002938">
    <property type="entry name" value="FAD-bd"/>
</dbReference>
<dbReference type="eggNOG" id="ENOG502SJB2">
    <property type="taxonomic scope" value="Eukaryota"/>
</dbReference>